<sequence length="160" mass="18008">MQANFYIMEQRFGSAPIAHSISRSDGSLDALHSTNEGSLDSTARSQWHPDLQAVRNFLLERFEEWHKKKMKEAIAKGDICPRKVSAILDFPPSCGRGATPLSKEECIRIQQAWIKAKMEKSQEVEEDLDEDLSMCSEQGDDDLKDTFVELCLTLSMGNAV</sequence>
<gene>
    <name evidence="1" type="ORF">TCM_028499</name>
</gene>
<protein>
    <submittedName>
        <fullName evidence="1">Uncharacterized protein</fullName>
    </submittedName>
</protein>
<dbReference type="EMBL" id="CM001884">
    <property type="protein sequence ID" value="EOY26621.1"/>
    <property type="molecule type" value="Genomic_DNA"/>
</dbReference>
<proteinExistence type="predicted"/>
<reference evidence="1 2" key="1">
    <citation type="journal article" date="2013" name="Genome Biol.">
        <title>The genome sequence of the most widely cultivated cacao type and its use to identify candidate genes regulating pod color.</title>
        <authorList>
            <person name="Motamayor J.C."/>
            <person name="Mockaitis K."/>
            <person name="Schmutz J."/>
            <person name="Haiminen N."/>
            <person name="Iii D.L."/>
            <person name="Cornejo O."/>
            <person name="Findley S.D."/>
            <person name="Zheng P."/>
            <person name="Utro F."/>
            <person name="Royaert S."/>
            <person name="Saski C."/>
            <person name="Jenkins J."/>
            <person name="Podicheti R."/>
            <person name="Zhao M."/>
            <person name="Scheffler B.E."/>
            <person name="Stack J.C."/>
            <person name="Feltus F.A."/>
            <person name="Mustiga G.M."/>
            <person name="Amores F."/>
            <person name="Phillips W."/>
            <person name="Marelli J.P."/>
            <person name="May G.D."/>
            <person name="Shapiro H."/>
            <person name="Ma J."/>
            <person name="Bustamante C.D."/>
            <person name="Schnell R.J."/>
            <person name="Main D."/>
            <person name="Gilbert D."/>
            <person name="Parida L."/>
            <person name="Kuhn D.N."/>
        </authorList>
    </citation>
    <scope>NUCLEOTIDE SEQUENCE [LARGE SCALE GENOMIC DNA]</scope>
    <source>
        <strain evidence="2">cv. Matina 1-6</strain>
    </source>
</reference>
<dbReference type="Gramene" id="EOY26621">
    <property type="protein sequence ID" value="EOY26621"/>
    <property type="gene ID" value="TCM_028499"/>
</dbReference>
<evidence type="ECO:0000313" key="1">
    <source>
        <dbReference type="EMBL" id="EOY26621.1"/>
    </source>
</evidence>
<dbReference type="Proteomes" id="UP000026915">
    <property type="component" value="Chromosome 6"/>
</dbReference>
<dbReference type="AlphaFoldDB" id="A0A061GAM7"/>
<keyword evidence="2" id="KW-1185">Reference proteome</keyword>
<organism evidence="1 2">
    <name type="scientific">Theobroma cacao</name>
    <name type="common">Cacao</name>
    <name type="synonym">Cocoa</name>
    <dbReference type="NCBI Taxonomy" id="3641"/>
    <lineage>
        <taxon>Eukaryota</taxon>
        <taxon>Viridiplantae</taxon>
        <taxon>Streptophyta</taxon>
        <taxon>Embryophyta</taxon>
        <taxon>Tracheophyta</taxon>
        <taxon>Spermatophyta</taxon>
        <taxon>Magnoliopsida</taxon>
        <taxon>eudicotyledons</taxon>
        <taxon>Gunneridae</taxon>
        <taxon>Pentapetalae</taxon>
        <taxon>rosids</taxon>
        <taxon>malvids</taxon>
        <taxon>Malvales</taxon>
        <taxon>Malvaceae</taxon>
        <taxon>Byttnerioideae</taxon>
        <taxon>Theobroma</taxon>
    </lineage>
</organism>
<dbReference type="HOGENOM" id="CLU_100790_0_0_1"/>
<accession>A0A061GAM7</accession>
<name>A0A061GAM7_THECC</name>
<dbReference type="InParanoid" id="A0A061GAM7"/>
<evidence type="ECO:0000313" key="2">
    <source>
        <dbReference type="Proteomes" id="UP000026915"/>
    </source>
</evidence>